<evidence type="ECO:0000313" key="10">
    <source>
        <dbReference type="EMBL" id="CAB4564488.1"/>
    </source>
</evidence>
<organism evidence="10">
    <name type="scientific">freshwater metagenome</name>
    <dbReference type="NCBI Taxonomy" id="449393"/>
    <lineage>
        <taxon>unclassified sequences</taxon>
        <taxon>metagenomes</taxon>
        <taxon>ecological metagenomes</taxon>
    </lineage>
</organism>
<dbReference type="Gene3D" id="6.10.250.660">
    <property type="match status" value="1"/>
</dbReference>
<evidence type="ECO:0000256" key="2">
    <source>
        <dbReference type="ARBA" id="ARBA00009008"/>
    </source>
</evidence>
<evidence type="ECO:0000313" key="9">
    <source>
        <dbReference type="EMBL" id="CAB4537655.1"/>
    </source>
</evidence>
<evidence type="ECO:0000256" key="8">
    <source>
        <dbReference type="SAM" id="MobiDB-lite"/>
    </source>
</evidence>
<comment type="similarity">
    <text evidence="2">Belongs to the DivIVA family.</text>
</comment>
<dbReference type="PANTHER" id="PTHR35794">
    <property type="entry name" value="CELL DIVISION PROTEIN DIVIVA"/>
    <property type="match status" value="1"/>
</dbReference>
<feature type="region of interest" description="Disordered" evidence="8">
    <location>
        <begin position="52"/>
        <end position="76"/>
    </location>
</feature>
<dbReference type="InterPro" id="IPR007793">
    <property type="entry name" value="DivIVA_fam"/>
</dbReference>
<dbReference type="NCBIfam" id="TIGR03544">
    <property type="entry name" value="DivI1A_domain"/>
    <property type="match status" value="1"/>
</dbReference>
<keyword evidence="5 7" id="KW-0175">Coiled coil</keyword>
<dbReference type="AlphaFoldDB" id="A0A6J6DTT0"/>
<evidence type="ECO:0000256" key="1">
    <source>
        <dbReference type="ARBA" id="ARBA00004496"/>
    </source>
</evidence>
<dbReference type="PANTHER" id="PTHR35794:SF2">
    <property type="entry name" value="CELL DIVISION PROTEIN DIVIVA"/>
    <property type="match status" value="1"/>
</dbReference>
<dbReference type="EMBL" id="CAEZTO010000002">
    <property type="protein sequence ID" value="CAB4564488.1"/>
    <property type="molecule type" value="Genomic_DNA"/>
</dbReference>
<evidence type="ECO:0000256" key="4">
    <source>
        <dbReference type="ARBA" id="ARBA00022618"/>
    </source>
</evidence>
<comment type="subcellular location">
    <subcellularLocation>
        <location evidence="1">Cytoplasm</location>
    </subcellularLocation>
</comment>
<accession>A0A6J6DTT0</accession>
<keyword evidence="3" id="KW-0963">Cytoplasm</keyword>
<sequence length="232" mass="26721">MALTPEDILAKRFQVTKFREGYDQDEVDDYLDEVVVELRRILGENEELKLRSSLPQDSAPAVSPFPTAVDPAAPEGTDASRSIIELAQKLHADHVQEGRIKREQIVSEAQKQAARIVRDAEAQAREVFNQLELDRRQIEESIQDLKRFEAEYRAKLRDYIQAQLESILTEEAYLNIDEEVTAPSQPDVSYDYYQREPMPLGQTMETEVRGYSYSSYEETQGEQPAEGEEKRY</sequence>
<protein>
    <submittedName>
        <fullName evidence="10">Unannotated protein</fullName>
    </submittedName>
</protein>
<keyword evidence="6" id="KW-0131">Cell cycle</keyword>
<proteinExistence type="inferred from homology"/>
<dbReference type="GO" id="GO:0051301">
    <property type="term" value="P:cell division"/>
    <property type="evidence" value="ECO:0007669"/>
    <property type="project" value="UniProtKB-KW"/>
</dbReference>
<feature type="region of interest" description="Disordered" evidence="8">
    <location>
        <begin position="184"/>
        <end position="232"/>
    </location>
</feature>
<keyword evidence="4" id="KW-0132">Cell division</keyword>
<dbReference type="GO" id="GO:0005737">
    <property type="term" value="C:cytoplasm"/>
    <property type="evidence" value="ECO:0007669"/>
    <property type="project" value="UniProtKB-SubCell"/>
</dbReference>
<name>A0A6J6DTT0_9ZZZZ</name>
<evidence type="ECO:0000256" key="6">
    <source>
        <dbReference type="ARBA" id="ARBA00023306"/>
    </source>
</evidence>
<dbReference type="InterPro" id="IPR019933">
    <property type="entry name" value="DivIVA_domain"/>
</dbReference>
<evidence type="ECO:0000256" key="7">
    <source>
        <dbReference type="SAM" id="Coils"/>
    </source>
</evidence>
<dbReference type="EMBL" id="CAEZST010000001">
    <property type="protein sequence ID" value="CAB4537655.1"/>
    <property type="molecule type" value="Genomic_DNA"/>
</dbReference>
<gene>
    <name evidence="9" type="ORF">UFOPK1503_00022</name>
    <name evidence="10" type="ORF">UFOPK1693_00258</name>
</gene>
<feature type="coiled-coil region" evidence="7">
    <location>
        <begin position="106"/>
        <end position="165"/>
    </location>
</feature>
<evidence type="ECO:0000256" key="3">
    <source>
        <dbReference type="ARBA" id="ARBA00022490"/>
    </source>
</evidence>
<dbReference type="Pfam" id="PF05103">
    <property type="entry name" value="DivIVA"/>
    <property type="match status" value="1"/>
</dbReference>
<evidence type="ECO:0000256" key="5">
    <source>
        <dbReference type="ARBA" id="ARBA00023054"/>
    </source>
</evidence>
<reference evidence="10" key="1">
    <citation type="submission" date="2020-05" db="EMBL/GenBank/DDBJ databases">
        <authorList>
            <person name="Chiriac C."/>
            <person name="Salcher M."/>
            <person name="Ghai R."/>
            <person name="Kavagutti S V."/>
        </authorList>
    </citation>
    <scope>NUCLEOTIDE SEQUENCE</scope>
</reference>
<feature type="compositionally biased region" description="Polar residues" evidence="8">
    <location>
        <begin position="212"/>
        <end position="222"/>
    </location>
</feature>